<protein>
    <submittedName>
        <fullName evidence="1">Uncharacterized protein</fullName>
    </submittedName>
</protein>
<name>A0ABP0CMR1_9PEZI</name>
<dbReference type="EMBL" id="CAWUHD010000112">
    <property type="protein sequence ID" value="CAK7232484.1"/>
    <property type="molecule type" value="Genomic_DNA"/>
</dbReference>
<organism evidence="1 2">
    <name type="scientific">Sporothrix eucalyptigena</name>
    <dbReference type="NCBI Taxonomy" id="1812306"/>
    <lineage>
        <taxon>Eukaryota</taxon>
        <taxon>Fungi</taxon>
        <taxon>Dikarya</taxon>
        <taxon>Ascomycota</taxon>
        <taxon>Pezizomycotina</taxon>
        <taxon>Sordariomycetes</taxon>
        <taxon>Sordariomycetidae</taxon>
        <taxon>Ophiostomatales</taxon>
        <taxon>Ophiostomataceae</taxon>
        <taxon>Sporothrix</taxon>
    </lineage>
</organism>
<evidence type="ECO:0000313" key="2">
    <source>
        <dbReference type="Proteomes" id="UP001642482"/>
    </source>
</evidence>
<gene>
    <name evidence="1" type="ORF">SEUCBS140593_008275</name>
</gene>
<evidence type="ECO:0000313" key="1">
    <source>
        <dbReference type="EMBL" id="CAK7232484.1"/>
    </source>
</evidence>
<keyword evidence="2" id="KW-1185">Reference proteome</keyword>
<feature type="non-terminal residue" evidence="1">
    <location>
        <position position="1"/>
    </location>
</feature>
<comment type="caution">
    <text evidence="1">The sequence shown here is derived from an EMBL/GenBank/DDBJ whole genome shotgun (WGS) entry which is preliminary data.</text>
</comment>
<dbReference type="Proteomes" id="UP001642482">
    <property type="component" value="Unassembled WGS sequence"/>
</dbReference>
<reference evidence="1 2" key="1">
    <citation type="submission" date="2024-01" db="EMBL/GenBank/DDBJ databases">
        <authorList>
            <person name="Allen C."/>
            <person name="Tagirdzhanova G."/>
        </authorList>
    </citation>
    <scope>NUCLEOTIDE SEQUENCE [LARGE SCALE GENOMIC DNA]</scope>
</reference>
<accession>A0ABP0CMR1</accession>
<sequence>ADRSWVRCESHTVMLLVSLYRGANRCTWDTGFQVALRCRDLCAFLASIPLRRRFWKEVEILESQITPFASPASSTLASAVDWRFSQGCASDEIDFDEEFTALNGAIISVLPFPGHRIQQEVAKEETDAPAASVTMGLFLRLQAPSGDNSKDGEVVVSISIGGPHIFLPLFVK</sequence>
<proteinExistence type="predicted"/>